<dbReference type="InterPro" id="IPR001789">
    <property type="entry name" value="Sig_transdc_resp-reg_receiver"/>
</dbReference>
<proteinExistence type="predicted"/>
<dbReference type="KEGG" id="spiu:SPICUR_05805"/>
<dbReference type="Gene3D" id="3.40.50.2300">
    <property type="match status" value="1"/>
</dbReference>
<evidence type="ECO:0000259" key="14">
    <source>
        <dbReference type="PROSITE" id="PS50109"/>
    </source>
</evidence>
<dbReference type="Pfam" id="PF00512">
    <property type="entry name" value="HisKA"/>
    <property type="match status" value="1"/>
</dbReference>
<keyword evidence="9" id="KW-0067">ATP-binding</keyword>
<keyword evidence="4 13" id="KW-0597">Phosphoprotein</keyword>
<dbReference type="PROSITE" id="PS50109">
    <property type="entry name" value="HIS_KIN"/>
    <property type="match status" value="1"/>
</dbReference>
<sequence length="589" mass="65006">MQWIPGRVSSFLVVGLLILASMGAGSLALLKLQALDDLLIEDAVWATFQLDRELKSLRIALLDATPETLPEVRLTYDILYSRISVLESGQVAELIQQIELRDYNIDDLLASIKALDDDIHGLTAETLGSMRDPINQALGEIQAGTGTLVVATNLHFGRERQENREAQATLIRAVLSLASLTMVAGLFLIRQLRQQQKSLRSRQAALSASNDQLEQARQAAEEASQAKTDFMAVLSHEVRTPLNGIFGLTNLLEYEVADTPRARRYLETLRASTDAVFTVVNDILDYSHLQAGKLSLAPRPFSLDDFLRTLCQGYELQARERSAAFECYIPEALGTVDADPDRLRQVLMNLLNNAFKFTDSGRVTLSVDAESQDDVLAIRFDVIDTGCGISDEAQARLFQPFSQVDKSLTRRRQGSGLGLVISEELVEAMGSRIELDSQPGKGSRFSFRLALPRTDPVAGSKPPRSENADLDARLLLVEDNPVNQMVAREQLTRIGHDVSVVADGAQALDYLGHERFDLVLMDMQMPVMDGLEATRRLRARGETLPILAMTANATAEDAQRCLESGMQAVIKKPVDIAELQDKIQRHLAT</sequence>
<dbReference type="SUPFAM" id="SSF47384">
    <property type="entry name" value="Homodimeric domain of signal transducing histidine kinase"/>
    <property type="match status" value="1"/>
</dbReference>
<dbReference type="CDD" id="cd00082">
    <property type="entry name" value="HisKA"/>
    <property type="match status" value="1"/>
</dbReference>
<dbReference type="eggNOG" id="COG0784">
    <property type="taxonomic scope" value="Bacteria"/>
</dbReference>
<comment type="subcellular location">
    <subcellularLocation>
        <location evidence="2">Membrane</location>
    </subcellularLocation>
</comment>
<dbReference type="PANTHER" id="PTHR45339:SF3">
    <property type="entry name" value="HISTIDINE KINASE"/>
    <property type="match status" value="1"/>
</dbReference>
<evidence type="ECO:0000256" key="2">
    <source>
        <dbReference type="ARBA" id="ARBA00004370"/>
    </source>
</evidence>
<evidence type="ECO:0000313" key="16">
    <source>
        <dbReference type="EMBL" id="AGY92134.1"/>
    </source>
</evidence>
<dbReference type="HOGENOM" id="CLU_000445_114_59_6"/>
<reference evidence="16 17" key="1">
    <citation type="journal article" date="2013" name="BMC Genomics">
        <title>Genomes of "Spiribacter", a streamlined, successful halophilic bacterium.</title>
        <authorList>
            <person name="Lopez-Perez M."/>
            <person name="Ghai R."/>
            <person name="Leon M.J."/>
            <person name="Rodriguez-Olmos A."/>
            <person name="Copa-Patino J.L."/>
            <person name="Soliveri J."/>
            <person name="Sanchez-Porro C."/>
            <person name="Ventosa A."/>
            <person name="Rodriguez-Valera F."/>
        </authorList>
    </citation>
    <scope>NUCLEOTIDE SEQUENCE [LARGE SCALE GENOMIC DNA]</scope>
    <source>
        <strain evidence="16 17">UAH-SP71</strain>
    </source>
</reference>
<keyword evidence="12" id="KW-0472">Membrane</keyword>
<dbReference type="CDD" id="cd17546">
    <property type="entry name" value="REC_hyHK_CKI1_RcsC-like"/>
    <property type="match status" value="1"/>
</dbReference>
<dbReference type="InterPro" id="IPR036097">
    <property type="entry name" value="HisK_dim/P_sf"/>
</dbReference>
<protein>
    <recommendedName>
        <fullName evidence="3">histidine kinase</fullName>
        <ecNumber evidence="3">2.7.13.3</ecNumber>
    </recommendedName>
</protein>
<dbReference type="eggNOG" id="COG2205">
    <property type="taxonomic scope" value="Bacteria"/>
</dbReference>
<name>U5T3Q5_9GAMM</name>
<dbReference type="SUPFAM" id="SSF52172">
    <property type="entry name" value="CheY-like"/>
    <property type="match status" value="1"/>
</dbReference>
<evidence type="ECO:0000256" key="12">
    <source>
        <dbReference type="ARBA" id="ARBA00023136"/>
    </source>
</evidence>
<evidence type="ECO:0000259" key="15">
    <source>
        <dbReference type="PROSITE" id="PS50110"/>
    </source>
</evidence>
<dbReference type="RefSeq" id="WP_023366990.1">
    <property type="nucleotide sequence ID" value="NC_022664.1"/>
</dbReference>
<dbReference type="SMART" id="SM00388">
    <property type="entry name" value="HisKA"/>
    <property type="match status" value="1"/>
</dbReference>
<dbReference type="PROSITE" id="PS50110">
    <property type="entry name" value="RESPONSE_REGULATORY"/>
    <property type="match status" value="1"/>
</dbReference>
<keyword evidence="7" id="KW-0547">Nucleotide-binding</keyword>
<dbReference type="AlphaFoldDB" id="U5T3Q5"/>
<dbReference type="InterPro" id="IPR003594">
    <property type="entry name" value="HATPase_dom"/>
</dbReference>
<dbReference type="InterPro" id="IPR005467">
    <property type="entry name" value="His_kinase_dom"/>
</dbReference>
<evidence type="ECO:0000256" key="6">
    <source>
        <dbReference type="ARBA" id="ARBA00022692"/>
    </source>
</evidence>
<evidence type="ECO:0000256" key="7">
    <source>
        <dbReference type="ARBA" id="ARBA00022741"/>
    </source>
</evidence>
<dbReference type="GO" id="GO:0016020">
    <property type="term" value="C:membrane"/>
    <property type="evidence" value="ECO:0007669"/>
    <property type="project" value="UniProtKB-SubCell"/>
</dbReference>
<dbReference type="InterPro" id="IPR011006">
    <property type="entry name" value="CheY-like_superfamily"/>
</dbReference>
<evidence type="ECO:0000256" key="9">
    <source>
        <dbReference type="ARBA" id="ARBA00022840"/>
    </source>
</evidence>
<dbReference type="Gene3D" id="1.10.287.130">
    <property type="match status" value="1"/>
</dbReference>
<feature type="modified residue" description="4-aspartylphosphate" evidence="13">
    <location>
        <position position="522"/>
    </location>
</feature>
<dbReference type="InterPro" id="IPR003661">
    <property type="entry name" value="HisK_dim/P_dom"/>
</dbReference>
<dbReference type="Pfam" id="PF00072">
    <property type="entry name" value="Response_reg"/>
    <property type="match status" value="1"/>
</dbReference>
<evidence type="ECO:0000256" key="13">
    <source>
        <dbReference type="PROSITE-ProRule" id="PRU00169"/>
    </source>
</evidence>
<gene>
    <name evidence="16" type="ORF">SPICUR_05805</name>
</gene>
<dbReference type="EC" id="2.7.13.3" evidence="3"/>
<keyword evidence="11" id="KW-0902">Two-component regulatory system</keyword>
<keyword evidence="17" id="KW-1185">Reference proteome</keyword>
<dbReference type="Gene3D" id="3.30.565.10">
    <property type="entry name" value="Histidine kinase-like ATPase, C-terminal domain"/>
    <property type="match status" value="1"/>
</dbReference>
<evidence type="ECO:0000256" key="8">
    <source>
        <dbReference type="ARBA" id="ARBA00022777"/>
    </source>
</evidence>
<dbReference type="GO" id="GO:0000155">
    <property type="term" value="F:phosphorelay sensor kinase activity"/>
    <property type="evidence" value="ECO:0007669"/>
    <property type="project" value="InterPro"/>
</dbReference>
<dbReference type="OrthoDB" id="9810730at2"/>
<dbReference type="Proteomes" id="UP000017640">
    <property type="component" value="Chromosome"/>
</dbReference>
<dbReference type="FunFam" id="1.10.287.130:FF:000004">
    <property type="entry name" value="Ethylene receptor 1"/>
    <property type="match status" value="1"/>
</dbReference>
<dbReference type="InterPro" id="IPR004358">
    <property type="entry name" value="Sig_transdc_His_kin-like_C"/>
</dbReference>
<keyword evidence="8" id="KW-0418">Kinase</keyword>
<organism evidence="16 17">
    <name type="scientific">Spiribacter curvatus</name>
    <dbReference type="NCBI Taxonomy" id="1335757"/>
    <lineage>
        <taxon>Bacteria</taxon>
        <taxon>Pseudomonadati</taxon>
        <taxon>Pseudomonadota</taxon>
        <taxon>Gammaproteobacteria</taxon>
        <taxon>Chromatiales</taxon>
        <taxon>Ectothiorhodospiraceae</taxon>
        <taxon>Spiribacter</taxon>
    </lineage>
</organism>
<evidence type="ECO:0000256" key="4">
    <source>
        <dbReference type="ARBA" id="ARBA00022553"/>
    </source>
</evidence>
<dbReference type="PRINTS" id="PR00344">
    <property type="entry name" value="BCTRLSENSOR"/>
</dbReference>
<dbReference type="SUPFAM" id="SSF55874">
    <property type="entry name" value="ATPase domain of HSP90 chaperone/DNA topoisomerase II/histidine kinase"/>
    <property type="match status" value="1"/>
</dbReference>
<feature type="domain" description="Response regulatory" evidence="15">
    <location>
        <begin position="473"/>
        <end position="587"/>
    </location>
</feature>
<dbReference type="SMART" id="SM00448">
    <property type="entry name" value="REC"/>
    <property type="match status" value="1"/>
</dbReference>
<evidence type="ECO:0000256" key="3">
    <source>
        <dbReference type="ARBA" id="ARBA00012438"/>
    </source>
</evidence>
<dbReference type="SMART" id="SM00387">
    <property type="entry name" value="HATPase_c"/>
    <property type="match status" value="1"/>
</dbReference>
<dbReference type="CDD" id="cd16922">
    <property type="entry name" value="HATPase_EvgS-ArcB-TorS-like"/>
    <property type="match status" value="1"/>
</dbReference>
<comment type="catalytic activity">
    <reaction evidence="1">
        <text>ATP + protein L-histidine = ADP + protein N-phospho-L-histidine.</text>
        <dbReference type="EC" id="2.7.13.3"/>
    </reaction>
</comment>
<evidence type="ECO:0000256" key="10">
    <source>
        <dbReference type="ARBA" id="ARBA00022989"/>
    </source>
</evidence>
<keyword evidence="10" id="KW-1133">Transmembrane helix</keyword>
<evidence type="ECO:0000256" key="1">
    <source>
        <dbReference type="ARBA" id="ARBA00000085"/>
    </source>
</evidence>
<dbReference type="FunFam" id="3.30.565.10:FF:000010">
    <property type="entry name" value="Sensor histidine kinase RcsC"/>
    <property type="match status" value="1"/>
</dbReference>
<evidence type="ECO:0000256" key="11">
    <source>
        <dbReference type="ARBA" id="ARBA00023012"/>
    </source>
</evidence>
<accession>U5T3Q5</accession>
<keyword evidence="5" id="KW-0808">Transferase</keyword>
<dbReference type="InterPro" id="IPR036890">
    <property type="entry name" value="HATPase_C_sf"/>
</dbReference>
<dbReference type="STRING" id="1335757.SPICUR_05805"/>
<dbReference type="PANTHER" id="PTHR45339">
    <property type="entry name" value="HYBRID SIGNAL TRANSDUCTION HISTIDINE KINASE J"/>
    <property type="match status" value="1"/>
</dbReference>
<evidence type="ECO:0000313" key="17">
    <source>
        <dbReference type="Proteomes" id="UP000017640"/>
    </source>
</evidence>
<keyword evidence="6" id="KW-0812">Transmembrane</keyword>
<dbReference type="EMBL" id="CP005990">
    <property type="protein sequence ID" value="AGY92134.1"/>
    <property type="molecule type" value="Genomic_DNA"/>
</dbReference>
<feature type="domain" description="Histidine kinase" evidence="14">
    <location>
        <begin position="233"/>
        <end position="453"/>
    </location>
</feature>
<evidence type="ECO:0000256" key="5">
    <source>
        <dbReference type="ARBA" id="ARBA00022679"/>
    </source>
</evidence>
<dbReference type="GO" id="GO:0005524">
    <property type="term" value="F:ATP binding"/>
    <property type="evidence" value="ECO:0007669"/>
    <property type="project" value="UniProtKB-KW"/>
</dbReference>
<dbReference type="Pfam" id="PF02518">
    <property type="entry name" value="HATPase_c"/>
    <property type="match status" value="1"/>
</dbReference>